<evidence type="ECO:0000259" key="1">
    <source>
        <dbReference type="Pfam" id="PF02214"/>
    </source>
</evidence>
<dbReference type="Gene3D" id="3.30.710.10">
    <property type="entry name" value="Potassium Channel Kv1.1, Chain A"/>
    <property type="match status" value="2"/>
</dbReference>
<dbReference type="InterPro" id="IPR011333">
    <property type="entry name" value="SKP1/BTB/POZ_sf"/>
</dbReference>
<accession>G3AXM7</accession>
<dbReference type="GO" id="GO:0051260">
    <property type="term" value="P:protein homooligomerization"/>
    <property type="evidence" value="ECO:0007669"/>
    <property type="project" value="InterPro"/>
</dbReference>
<dbReference type="PANTHER" id="PTHR31758:SF2">
    <property type="entry name" value="BTB_POZ DOMAIN-CONTAINING PROTEIN YLR108C"/>
    <property type="match status" value="1"/>
</dbReference>
<evidence type="ECO:0000313" key="3">
    <source>
        <dbReference type="Proteomes" id="UP000000707"/>
    </source>
</evidence>
<feature type="domain" description="Potassium channel tetramerisation-type BTB" evidence="1">
    <location>
        <begin position="27"/>
        <end position="109"/>
    </location>
</feature>
<dbReference type="InterPro" id="IPR003131">
    <property type="entry name" value="T1-type_BTB"/>
</dbReference>
<dbReference type="eggNOG" id="ENOG502QRM9">
    <property type="taxonomic scope" value="Eukaryota"/>
</dbReference>
<dbReference type="AlphaFoldDB" id="G3AXM7"/>
<dbReference type="KEGG" id="cten:18246561"/>
<evidence type="ECO:0000313" key="2">
    <source>
        <dbReference type="EMBL" id="EGV66116.1"/>
    </source>
</evidence>
<dbReference type="RefSeq" id="XP_006684690.1">
    <property type="nucleotide sequence ID" value="XM_006684627.1"/>
</dbReference>
<dbReference type="SUPFAM" id="SSF54695">
    <property type="entry name" value="POZ domain"/>
    <property type="match status" value="2"/>
</dbReference>
<sequence>MNPLDNATHEYSNDIPVILPHSNIYNIQVGSRLFKLSGASLSSDGPSYFTNYFMQPENTDKTLFLDRSPEVFERICVHLQGYYVSVDEDDDRISVFLAQDAAYFGLNRLSAILGKEYLFIRVGSTPFKVPKSLIAAPGNYPNYLTINNPLDQRILSLEVVQKRQLLRPPPAKSAEAPTRSARLFADILELLRGNLEVIRDDTHRRVLMRECRYYRFLELEQRIIKHAVTRNPYTPDSEEIIINVNDVSPKYISIPQVPEGMEAYVQYQRPYIAREPRRNLVFQVDYESDSLGGPQSQFHDVKLYLNKTLKLVTTKFSGAIGHKVKKLFQDVAHPESWICDVTQGPFNFSVSFITTLLDCHSVINGLEMKNTWVYDFLGVSAEEIAHTFNSAIISEGRIVYADDKSKDESSPASKKRRLTDAIQGDVFEFRLLKSQWSLTFLNEHPKLICSRFEGVSDTFSFNKQKSFI</sequence>
<dbReference type="Pfam" id="PF02214">
    <property type="entry name" value="BTB_2"/>
    <property type="match status" value="1"/>
</dbReference>
<dbReference type="GeneID" id="18246561"/>
<proteinExistence type="predicted"/>
<organism evidence="3">
    <name type="scientific">Candida tenuis (strain ATCC 10573 / BCRC 21748 / CBS 615 / JCM 9827 / NBRC 10315 / NRRL Y-1498 / VKM Y-70)</name>
    <name type="common">Yeast</name>
    <name type="synonym">Yamadazyma tenuis</name>
    <dbReference type="NCBI Taxonomy" id="590646"/>
    <lineage>
        <taxon>Eukaryota</taxon>
        <taxon>Fungi</taxon>
        <taxon>Dikarya</taxon>
        <taxon>Ascomycota</taxon>
        <taxon>Saccharomycotina</taxon>
        <taxon>Pichiomycetes</taxon>
        <taxon>Debaryomycetaceae</taxon>
        <taxon>Yamadazyma</taxon>
    </lineage>
</organism>
<dbReference type="STRING" id="590646.G3AXM7"/>
<reference evidence="2 3" key="1">
    <citation type="journal article" date="2011" name="Proc. Natl. Acad. Sci. U.S.A.">
        <title>Comparative genomics of xylose-fermenting fungi for enhanced biofuel production.</title>
        <authorList>
            <person name="Wohlbach D.J."/>
            <person name="Kuo A."/>
            <person name="Sato T.K."/>
            <person name="Potts K.M."/>
            <person name="Salamov A.A."/>
            <person name="LaButti K.M."/>
            <person name="Sun H."/>
            <person name="Clum A."/>
            <person name="Pangilinan J.L."/>
            <person name="Lindquist E.A."/>
            <person name="Lucas S."/>
            <person name="Lapidus A."/>
            <person name="Jin M."/>
            <person name="Gunawan C."/>
            <person name="Balan V."/>
            <person name="Dale B.E."/>
            <person name="Jeffries T.W."/>
            <person name="Zinkel R."/>
            <person name="Barry K.W."/>
            <person name="Grigoriev I.V."/>
            <person name="Gasch A.P."/>
        </authorList>
    </citation>
    <scope>NUCLEOTIDE SEQUENCE [LARGE SCALE GENOMIC DNA]</scope>
    <source>
        <strain evidence="3">ATCC 10573 / BCRC 21748 / CBS 615 / JCM 9827 / NBRC 10315 / NRRL Y-1498 / VKM Y-70</strain>
    </source>
</reference>
<protein>
    <recommendedName>
        <fullName evidence="1">Potassium channel tetramerisation-type BTB domain-containing protein</fullName>
    </recommendedName>
</protein>
<dbReference type="OrthoDB" id="2414723at2759"/>
<dbReference type="PANTHER" id="PTHR31758">
    <property type="entry name" value="BTB/POZ DOMAIN-CONTAINING PROTEIN YLR108C"/>
    <property type="match status" value="1"/>
</dbReference>
<keyword evidence="3" id="KW-1185">Reference proteome</keyword>
<name>G3AXM7_CANTC</name>
<dbReference type="EMBL" id="GL996512">
    <property type="protein sequence ID" value="EGV66116.1"/>
    <property type="molecule type" value="Genomic_DNA"/>
</dbReference>
<gene>
    <name evidence="2" type="ORF">CANTEDRAFT_112525</name>
</gene>
<dbReference type="Proteomes" id="UP000000707">
    <property type="component" value="Unassembled WGS sequence"/>
</dbReference>